<feature type="compositionally biased region" description="Basic residues" evidence="4">
    <location>
        <begin position="372"/>
        <end position="382"/>
    </location>
</feature>
<dbReference type="GO" id="GO:0016887">
    <property type="term" value="F:ATP hydrolysis activity"/>
    <property type="evidence" value="ECO:0007669"/>
    <property type="project" value="TreeGrafter"/>
</dbReference>
<dbReference type="SMART" id="SM00490">
    <property type="entry name" value="HELICc"/>
    <property type="match status" value="1"/>
</dbReference>
<dbReference type="GO" id="GO:0140658">
    <property type="term" value="F:ATP-dependent chromatin remodeler activity"/>
    <property type="evidence" value="ECO:0007669"/>
    <property type="project" value="TreeGrafter"/>
</dbReference>
<evidence type="ECO:0000256" key="3">
    <source>
        <dbReference type="SAM" id="Coils"/>
    </source>
</evidence>
<dbReference type="InterPro" id="IPR049730">
    <property type="entry name" value="SNF2/RAD54-like_C"/>
</dbReference>
<keyword evidence="1" id="KW-0378">Hydrolase</keyword>
<feature type="compositionally biased region" description="Basic and acidic residues" evidence="4">
    <location>
        <begin position="255"/>
        <end position="267"/>
    </location>
</feature>
<evidence type="ECO:0000256" key="2">
    <source>
        <dbReference type="ARBA" id="ARBA00023242"/>
    </source>
</evidence>
<proteinExistence type="predicted"/>
<organism evidence="6 7">
    <name type="scientific">Papiliotrema laurentii</name>
    <name type="common">Cryptococcus laurentii</name>
    <dbReference type="NCBI Taxonomy" id="5418"/>
    <lineage>
        <taxon>Eukaryota</taxon>
        <taxon>Fungi</taxon>
        <taxon>Dikarya</taxon>
        <taxon>Basidiomycota</taxon>
        <taxon>Agaricomycotina</taxon>
        <taxon>Tremellomycetes</taxon>
        <taxon>Tremellales</taxon>
        <taxon>Rhynchogastremaceae</taxon>
        <taxon>Papiliotrema</taxon>
    </lineage>
</organism>
<dbReference type="GO" id="GO:0042393">
    <property type="term" value="F:histone binding"/>
    <property type="evidence" value="ECO:0007669"/>
    <property type="project" value="TreeGrafter"/>
</dbReference>
<feature type="region of interest" description="Disordered" evidence="4">
    <location>
        <begin position="355"/>
        <end position="407"/>
    </location>
</feature>
<keyword evidence="7" id="KW-1185">Reference proteome</keyword>
<dbReference type="GO" id="GO:0000785">
    <property type="term" value="C:chromatin"/>
    <property type="evidence" value="ECO:0007669"/>
    <property type="project" value="TreeGrafter"/>
</dbReference>
<feature type="region of interest" description="Disordered" evidence="4">
    <location>
        <begin position="254"/>
        <end position="284"/>
    </location>
</feature>
<dbReference type="CDD" id="cd18793">
    <property type="entry name" value="SF2_C_SNF"/>
    <property type="match status" value="1"/>
</dbReference>
<dbReference type="GO" id="GO:0003677">
    <property type="term" value="F:DNA binding"/>
    <property type="evidence" value="ECO:0007669"/>
    <property type="project" value="TreeGrafter"/>
</dbReference>
<dbReference type="GO" id="GO:0003682">
    <property type="term" value="F:chromatin binding"/>
    <property type="evidence" value="ECO:0007669"/>
    <property type="project" value="TreeGrafter"/>
</dbReference>
<reference evidence="6" key="1">
    <citation type="submission" date="2023-02" db="EMBL/GenBank/DDBJ databases">
        <title>Identification and recombinant expression of a fungal hydrolase from Papiliotrema laurentii that hydrolyzes apple cutin and clears colloidal polyester polyurethane.</title>
        <authorList>
            <consortium name="DOE Joint Genome Institute"/>
            <person name="Roman V.A."/>
            <person name="Bojanowski C."/>
            <person name="Crable B.R."/>
            <person name="Wagner D.N."/>
            <person name="Hung C.S."/>
            <person name="Nadeau L.J."/>
            <person name="Schratz L."/>
            <person name="Haridas S."/>
            <person name="Pangilinan J."/>
            <person name="Lipzen A."/>
            <person name="Na H."/>
            <person name="Yan M."/>
            <person name="Ng V."/>
            <person name="Grigoriev I.V."/>
            <person name="Spatafora J.W."/>
            <person name="Barlow D."/>
            <person name="Biffinger J."/>
            <person name="Kelley-Loughnane N."/>
            <person name="Varaljay V.A."/>
            <person name="Crookes-Goodson W.J."/>
        </authorList>
    </citation>
    <scope>NUCLEOTIDE SEQUENCE</scope>
    <source>
        <strain evidence="6">5307AH</strain>
    </source>
</reference>
<evidence type="ECO:0000256" key="4">
    <source>
        <dbReference type="SAM" id="MobiDB-lite"/>
    </source>
</evidence>
<sequence>MARVRTIRNIMMELRKVCQHPYLSAPELENEDASEQEQHKALTEASGKLAFLKLLLPKLKERGHRVLLFSQFKIALDMIEDFLVGEGYKFLRLDGDVQQAQRQKSMDAFNAPNSDYFIFLLTTRAGGVGINLATADTVIVYDPDFNPHMDLQAIARSHRYGQKKSTLVFKLMTKNSVEEQIILSGKKKMVLDHLVVQQMGKENEEGDIDNMLLHGAAALYDTNSEGVSASDIRYTSKDVDALIEKVEADAIAESKAMEERDKAREANGDAPTGTEAGRSKPKETMSFAFAKIWEADSKRIHEMSDDEDEDDRADEDAEAWATAVENLRKHREAANADNGQRLRQRQAAVAPKFYAMPQDGAMSDDQADPTPKKGKNGFKGKGKAREQSDQSDGDFALVPGEESESDDDISALVADALDVFDIVDGKAVLKERKMPVNAEQAKATAKAKVVLQTAINDGTVVSSADAAELQNKAKREARKQEERRQQQREILSRIHLERSALGQVPGPTPARPPASAQIYDSFAKDGKAMRSAPVPPAVQAAQHIVQWLYHVLSNLALKPELKMWARMALPEIPGDERGKLYMALAEKADDEMYRRGQRMYFQLPETIDKVLPLLVVGGSVVPGADDIPNTMMPPVPDVLGDLRPEAQAYRRQMHVEAPPSAQGSRQYTQHLPSPYHSPQLGHNQELIAAPAQPPPTLPIAAPAATSVQPTRSDARALAGSAPPGPSARPRSVIPPANNRATGTVNATVPLTHDGVQAACPFCHKAHYLSDCKEIPSVEWLKLERTKIINNSRSELTKAEALTGIERCLELHGIEANARQIRASRSGPAANGRFNGHGQSSARSAPRPEEAIVIDDQLEDHARHNKRARLSRPPIANGSVSSRCPICGSKAMHEASACPVVLAGPESIKAALKHYMPEHATWRLLKDLYDKTVPDSQTVSTMGRTCAFCDAACGKTIRQCATDVMGSDFAGRRALKAKIRHVEALNGQGVDMQRKTDELFDVYLKWQK</sequence>
<protein>
    <recommendedName>
        <fullName evidence="5">Helicase C-terminal domain-containing protein</fullName>
    </recommendedName>
</protein>
<feature type="compositionally biased region" description="Low complexity" evidence="4">
    <location>
        <begin position="715"/>
        <end position="731"/>
    </location>
</feature>
<feature type="region of interest" description="Disordered" evidence="4">
    <location>
        <begin position="823"/>
        <end position="846"/>
    </location>
</feature>
<dbReference type="SUPFAM" id="SSF52540">
    <property type="entry name" value="P-loop containing nucleoside triphosphate hydrolases"/>
    <property type="match status" value="1"/>
</dbReference>
<dbReference type="GO" id="GO:0005634">
    <property type="term" value="C:nucleus"/>
    <property type="evidence" value="ECO:0007669"/>
    <property type="project" value="TreeGrafter"/>
</dbReference>
<comment type="caution">
    <text evidence="6">The sequence shown here is derived from an EMBL/GenBank/DDBJ whole genome shotgun (WGS) entry which is preliminary data.</text>
</comment>
<dbReference type="InterPro" id="IPR001650">
    <property type="entry name" value="Helicase_C-like"/>
</dbReference>
<feature type="coiled-coil region" evidence="3">
    <location>
        <begin position="463"/>
        <end position="490"/>
    </location>
</feature>
<name>A0AAD9L749_PAPLA</name>
<feature type="compositionally biased region" description="Polar residues" evidence="4">
    <location>
        <begin position="661"/>
        <end position="671"/>
    </location>
</feature>
<evidence type="ECO:0000256" key="1">
    <source>
        <dbReference type="ARBA" id="ARBA00022801"/>
    </source>
</evidence>
<dbReference type="PANTHER" id="PTHR45623:SF17">
    <property type="entry name" value="CHROMODOMAIN-HELICASE-DNA-BINDING PROTEIN 3-RELATED"/>
    <property type="match status" value="1"/>
</dbReference>
<evidence type="ECO:0000313" key="7">
    <source>
        <dbReference type="Proteomes" id="UP001182556"/>
    </source>
</evidence>
<keyword evidence="2" id="KW-0539">Nucleus</keyword>
<dbReference type="AlphaFoldDB" id="A0AAD9L749"/>
<accession>A0AAD9L749</accession>
<evidence type="ECO:0000259" key="5">
    <source>
        <dbReference type="PROSITE" id="PS51194"/>
    </source>
</evidence>
<keyword evidence="3" id="KW-0175">Coiled coil</keyword>
<evidence type="ECO:0000313" key="6">
    <source>
        <dbReference type="EMBL" id="KAK1925866.1"/>
    </source>
</evidence>
<gene>
    <name evidence="6" type="ORF">DB88DRAFT_485407</name>
</gene>
<dbReference type="Proteomes" id="UP001182556">
    <property type="component" value="Unassembled WGS sequence"/>
</dbReference>
<feature type="region of interest" description="Disordered" evidence="4">
    <location>
        <begin position="655"/>
        <end position="740"/>
    </location>
</feature>
<dbReference type="InterPro" id="IPR027417">
    <property type="entry name" value="P-loop_NTPase"/>
</dbReference>
<dbReference type="EMBL" id="JAODAN010000003">
    <property type="protein sequence ID" value="KAK1925866.1"/>
    <property type="molecule type" value="Genomic_DNA"/>
</dbReference>
<dbReference type="Gene3D" id="3.40.50.300">
    <property type="entry name" value="P-loop containing nucleotide triphosphate hydrolases"/>
    <property type="match status" value="1"/>
</dbReference>
<feature type="domain" description="Helicase C-terminal" evidence="5">
    <location>
        <begin position="51"/>
        <end position="214"/>
    </location>
</feature>
<dbReference type="PROSITE" id="PS51194">
    <property type="entry name" value="HELICASE_CTER"/>
    <property type="match status" value="1"/>
</dbReference>
<dbReference type="PANTHER" id="PTHR45623">
    <property type="entry name" value="CHROMODOMAIN-HELICASE-DNA-BINDING PROTEIN 3-RELATED-RELATED"/>
    <property type="match status" value="1"/>
</dbReference>
<dbReference type="Pfam" id="PF00271">
    <property type="entry name" value="Helicase_C"/>
    <property type="match status" value="1"/>
</dbReference>